<dbReference type="InParanoid" id="A0A3Q7NXD7"/>
<dbReference type="Pfam" id="PF07686">
    <property type="entry name" value="V-set"/>
    <property type="match status" value="1"/>
</dbReference>
<gene>
    <name evidence="10" type="primary">LOC112822604</name>
</gene>
<evidence type="ECO:0000256" key="6">
    <source>
        <dbReference type="ARBA" id="ARBA00043266"/>
    </source>
</evidence>
<dbReference type="GO" id="GO:0042605">
    <property type="term" value="F:peptide antigen binding"/>
    <property type="evidence" value="ECO:0007669"/>
    <property type="project" value="TreeGrafter"/>
</dbReference>
<dbReference type="Gene3D" id="2.60.40.10">
    <property type="entry name" value="Immunoglobulins"/>
    <property type="match status" value="1"/>
</dbReference>
<evidence type="ECO:0000313" key="9">
    <source>
        <dbReference type="Proteomes" id="UP000286641"/>
    </source>
</evidence>
<dbReference type="AlphaFoldDB" id="A0A3Q7NXD7"/>
<dbReference type="InterPro" id="IPR013106">
    <property type="entry name" value="Ig_V-set"/>
</dbReference>
<keyword evidence="3" id="KW-1064">Adaptive immunity</keyword>
<evidence type="ECO:0000256" key="2">
    <source>
        <dbReference type="ARBA" id="ARBA00022859"/>
    </source>
</evidence>
<evidence type="ECO:0000256" key="4">
    <source>
        <dbReference type="ARBA" id="ARBA00023170"/>
    </source>
</evidence>
<feature type="domain" description="Immunoglobulin V-set" evidence="8">
    <location>
        <begin position="18"/>
        <end position="104"/>
    </location>
</feature>
<dbReference type="InterPro" id="IPR051006">
    <property type="entry name" value="TCR_variable_domain"/>
</dbReference>
<evidence type="ECO:0000313" key="10">
    <source>
        <dbReference type="RefSeq" id="XP_025726150.1"/>
    </source>
</evidence>
<evidence type="ECO:0000256" key="5">
    <source>
        <dbReference type="ARBA" id="ARBA00023319"/>
    </source>
</evidence>
<dbReference type="GO" id="GO:0042101">
    <property type="term" value="C:T cell receptor complex"/>
    <property type="evidence" value="ECO:0007669"/>
    <property type="project" value="UniProtKB-KW"/>
</dbReference>
<name>A0A3Q7NXD7_CALUR</name>
<reference evidence="10" key="2">
    <citation type="submission" date="2025-08" db="UniProtKB">
        <authorList>
            <consortium name="RefSeq"/>
        </authorList>
    </citation>
    <scope>IDENTIFICATION</scope>
    <source>
        <tissue evidence="10">Blood</tissue>
    </source>
</reference>
<evidence type="ECO:0000259" key="8">
    <source>
        <dbReference type="Pfam" id="PF07686"/>
    </source>
</evidence>
<dbReference type="SUPFAM" id="SSF48726">
    <property type="entry name" value="Immunoglobulin"/>
    <property type="match status" value="1"/>
</dbReference>
<evidence type="ECO:0000256" key="3">
    <source>
        <dbReference type="ARBA" id="ARBA00023130"/>
    </source>
</evidence>
<keyword evidence="9" id="KW-1185">Reference proteome</keyword>
<accession>A0A3Q7NXD7</accession>
<organism evidence="9 10">
    <name type="scientific">Callorhinus ursinus</name>
    <name type="common">Northern fur seal</name>
    <dbReference type="NCBI Taxonomy" id="34884"/>
    <lineage>
        <taxon>Eukaryota</taxon>
        <taxon>Metazoa</taxon>
        <taxon>Chordata</taxon>
        <taxon>Craniata</taxon>
        <taxon>Vertebrata</taxon>
        <taxon>Euteleostomi</taxon>
        <taxon>Mammalia</taxon>
        <taxon>Eutheria</taxon>
        <taxon>Laurasiatheria</taxon>
        <taxon>Carnivora</taxon>
        <taxon>Caniformia</taxon>
        <taxon>Pinnipedia</taxon>
        <taxon>Otariidae</taxon>
        <taxon>Callorhinus</taxon>
    </lineage>
</organism>
<keyword evidence="6" id="KW-1279">T cell receptor</keyword>
<evidence type="ECO:0000256" key="7">
    <source>
        <dbReference type="SAM" id="MobiDB-lite"/>
    </source>
</evidence>
<reference key="1">
    <citation type="submission" date="2019-01" db="UniProtKB">
        <authorList>
            <consortium name="RefSeq"/>
        </authorList>
    </citation>
    <scope>IDENTIFICATION</scope>
</reference>
<feature type="region of interest" description="Disordered" evidence="7">
    <location>
        <begin position="191"/>
        <end position="210"/>
    </location>
</feature>
<keyword evidence="2" id="KW-0391">Immunity</keyword>
<dbReference type="Proteomes" id="UP000286641">
    <property type="component" value="Unplaced"/>
</dbReference>
<proteinExistence type="predicted"/>
<protein>
    <submittedName>
        <fullName evidence="10">Uncharacterized protein LOC112822604</fullName>
    </submittedName>
</protein>
<dbReference type="PANTHER" id="PTHR19343:SF0">
    <property type="entry name" value="T CELL RECEPTOR ALPHA VARIABLE 23_DELTA VARIABLE 6"/>
    <property type="match status" value="1"/>
</dbReference>
<keyword evidence="5" id="KW-0393">Immunoglobulin domain</keyword>
<evidence type="ECO:0000256" key="1">
    <source>
        <dbReference type="ARBA" id="ARBA00022729"/>
    </source>
</evidence>
<dbReference type="InterPro" id="IPR036179">
    <property type="entry name" value="Ig-like_dom_sf"/>
</dbReference>
<sequence>MLLCVQLNWSNGQPPMEQSPPDLKVQERKSFTVNCSYGENTLGFFLWLRQDPGESLHILIEVQSNEKEKVSGRFTASLNREDQCFCLHVNDSHLHDSTTSLCAASNTVLLRHLYPAPKLYSALRPLLQGLQGTDFNSEERETRGAFYKLMSNISFEDHGQRDDVFKYHLMYFVSQCEVFTLLKLVQNPEAQYEKGERTKEQRENRIKFCP</sequence>
<dbReference type="RefSeq" id="XP_025726150.1">
    <property type="nucleotide sequence ID" value="XM_025870365.1"/>
</dbReference>
<keyword evidence="1" id="KW-0732">Signal</keyword>
<dbReference type="GO" id="GO:0002250">
    <property type="term" value="P:adaptive immune response"/>
    <property type="evidence" value="ECO:0007669"/>
    <property type="project" value="UniProtKB-KW"/>
</dbReference>
<dbReference type="InterPro" id="IPR013783">
    <property type="entry name" value="Ig-like_fold"/>
</dbReference>
<dbReference type="PANTHER" id="PTHR19343">
    <property type="entry name" value="T CELL RECEPTOR ALPHA VARIABLE 1-2"/>
    <property type="match status" value="1"/>
</dbReference>
<keyword evidence="4" id="KW-0675">Receptor</keyword>